<name>A0A415CTW8_9FIRM</name>
<gene>
    <name evidence="1" type="ORF">DW116_13195</name>
</gene>
<dbReference type="AlphaFoldDB" id="A0A415CTW8"/>
<comment type="caution">
    <text evidence="1">The sequence shown here is derived from an EMBL/GenBank/DDBJ whole genome shotgun (WGS) entry which is preliminary data.</text>
</comment>
<dbReference type="Proteomes" id="UP000285832">
    <property type="component" value="Unassembled WGS sequence"/>
</dbReference>
<dbReference type="RefSeq" id="WP_005612417.1">
    <property type="nucleotide sequence ID" value="NZ_CABKOA010000009.1"/>
</dbReference>
<dbReference type="GeneID" id="77334070"/>
<organism evidence="1 2">
    <name type="scientific">[Ruminococcus] lactaris</name>
    <dbReference type="NCBI Taxonomy" id="46228"/>
    <lineage>
        <taxon>Bacteria</taxon>
        <taxon>Bacillati</taxon>
        <taxon>Bacillota</taxon>
        <taxon>Clostridia</taxon>
        <taxon>Lachnospirales</taxon>
        <taxon>Lachnospiraceae</taxon>
        <taxon>Mediterraneibacter</taxon>
    </lineage>
</organism>
<accession>A0A415CTW8</accession>
<evidence type="ECO:0000313" key="2">
    <source>
        <dbReference type="Proteomes" id="UP000285832"/>
    </source>
</evidence>
<reference evidence="1 2" key="1">
    <citation type="submission" date="2018-08" db="EMBL/GenBank/DDBJ databases">
        <title>A genome reference for cultivated species of the human gut microbiota.</title>
        <authorList>
            <person name="Zou Y."/>
            <person name="Xue W."/>
            <person name="Luo G."/>
        </authorList>
    </citation>
    <scope>NUCLEOTIDE SEQUENCE [LARGE SCALE GENOMIC DNA]</scope>
    <source>
        <strain evidence="1 2">AM09-9</strain>
    </source>
</reference>
<dbReference type="EMBL" id="QRMI01000053">
    <property type="protein sequence ID" value="RHJ57052.1"/>
    <property type="molecule type" value="Genomic_DNA"/>
</dbReference>
<proteinExistence type="predicted"/>
<protein>
    <submittedName>
        <fullName evidence="1">Uncharacterized protein</fullName>
    </submittedName>
</protein>
<evidence type="ECO:0000313" key="1">
    <source>
        <dbReference type="EMBL" id="RHJ57052.1"/>
    </source>
</evidence>
<sequence length="383" mass="45097">MIEGIIKGVLLLGDGILTGSELQCTNVLIDYFFKEFVYKNLYVYDGKQKKELCDGLVEFQDAYVIFQIKEKDGSTAQDWLHKKVYKKAVSQIKDTIDMIRNLGEIEVESFSGEKITLVSTKQIMPVIIFDSDDNDYKQVHVSSQNNALRINVFSMNDFVRMLDSIAIPYDIVYYLELRTSFFDGEFPEFFINHVNDEMTTIARIENEEGMIDYYKALTNGNKNIDQNAIEGFRFIVKNFQERLLDGKLYSKDEYRETLKYLLKLNRNTVHDFILRWQICIEHCLKEEKAIHHFLIDTGNAVGYLYITGYSLTEEKDFLDFILRLFKYKFKLATAIGVVFNMMDDVNYTVEWMILASENEYDEYYEQILKEEDLWSNGKKLRIY</sequence>